<dbReference type="CDD" id="cd06558">
    <property type="entry name" value="crotonase-like"/>
    <property type="match status" value="1"/>
</dbReference>
<evidence type="ECO:0000313" key="1">
    <source>
        <dbReference type="EMBL" id="KNC99778.1"/>
    </source>
</evidence>
<dbReference type="SUPFAM" id="SSF52096">
    <property type="entry name" value="ClpP/crotonase"/>
    <property type="match status" value="1"/>
</dbReference>
<sequence>MSLQESASTYKHLQLVFEENGALLWLFLNRPSAHNAINREIRDELHSVIDKLMVDKSVRAVILTGQGKNFSVGLDLRALLAEPEYFRDIESQELFSSFTWKMRQIPQPIIAALQGNVMGFGFAMALASDLRICTPNTKMASAAIKLGLTSCDMGISWFLPRLVGAGISSELLLTGGIIDAERALRYGLVNDVVDSAKLHERARGFAKQMLEASPKGLRLTKQQLNASLESHLRSVLTSEDSIQIHLGNDKESQAFGDKHIQKITRGAKL</sequence>
<dbReference type="eggNOG" id="KOG1679">
    <property type="taxonomic scope" value="Eukaryota"/>
</dbReference>
<dbReference type="GeneID" id="27688553"/>
<keyword evidence="2" id="KW-1185">Reference proteome</keyword>
<dbReference type="OrthoDB" id="2139957at2759"/>
<dbReference type="AlphaFoldDB" id="A0A0L0HG46"/>
<dbReference type="InterPro" id="IPR001753">
    <property type="entry name" value="Enoyl-CoA_hydra/iso"/>
</dbReference>
<dbReference type="STRING" id="645134.A0A0L0HG46"/>
<dbReference type="OMA" id="NNAYGVW"/>
<dbReference type="InterPro" id="IPR029045">
    <property type="entry name" value="ClpP/crotonase-like_dom_sf"/>
</dbReference>
<dbReference type="RefSeq" id="XP_016607818.1">
    <property type="nucleotide sequence ID" value="XM_016753381.1"/>
</dbReference>
<dbReference type="InParanoid" id="A0A0L0HG46"/>
<protein>
    <recommendedName>
        <fullName evidence="3">Enoyl-CoA hydratase</fullName>
    </recommendedName>
</protein>
<dbReference type="Pfam" id="PF00378">
    <property type="entry name" value="ECH_1"/>
    <property type="match status" value="1"/>
</dbReference>
<dbReference type="VEuPathDB" id="FungiDB:SPPG_05156"/>
<dbReference type="PANTHER" id="PTHR11941:SF130">
    <property type="entry name" value="ENOYL-COA HYDRATASE ECHA12-RELATED"/>
    <property type="match status" value="1"/>
</dbReference>
<dbReference type="PANTHER" id="PTHR11941">
    <property type="entry name" value="ENOYL-COA HYDRATASE-RELATED"/>
    <property type="match status" value="1"/>
</dbReference>
<evidence type="ECO:0000313" key="2">
    <source>
        <dbReference type="Proteomes" id="UP000053201"/>
    </source>
</evidence>
<dbReference type="GO" id="GO:0006635">
    <property type="term" value="P:fatty acid beta-oxidation"/>
    <property type="evidence" value="ECO:0007669"/>
    <property type="project" value="TreeGrafter"/>
</dbReference>
<dbReference type="EMBL" id="KQ257457">
    <property type="protein sequence ID" value="KNC99778.1"/>
    <property type="molecule type" value="Genomic_DNA"/>
</dbReference>
<reference evidence="1 2" key="1">
    <citation type="submission" date="2009-08" db="EMBL/GenBank/DDBJ databases">
        <title>The Genome Sequence of Spizellomyces punctatus strain DAOM BR117.</title>
        <authorList>
            <consortium name="The Broad Institute Genome Sequencing Platform"/>
            <person name="Russ C."/>
            <person name="Cuomo C."/>
            <person name="Shea T."/>
            <person name="Young S.K."/>
            <person name="Zeng Q."/>
            <person name="Koehrsen M."/>
            <person name="Haas B."/>
            <person name="Borodovsky M."/>
            <person name="Guigo R."/>
            <person name="Alvarado L."/>
            <person name="Berlin A."/>
            <person name="Bochicchio J."/>
            <person name="Borenstein D."/>
            <person name="Chapman S."/>
            <person name="Chen Z."/>
            <person name="Engels R."/>
            <person name="Freedman E."/>
            <person name="Gellesch M."/>
            <person name="Goldberg J."/>
            <person name="Griggs A."/>
            <person name="Gujja S."/>
            <person name="Heiman D."/>
            <person name="Hepburn T."/>
            <person name="Howarth C."/>
            <person name="Jen D."/>
            <person name="Larson L."/>
            <person name="Lewis B."/>
            <person name="Mehta T."/>
            <person name="Park D."/>
            <person name="Pearson M."/>
            <person name="Roberts A."/>
            <person name="Saif S."/>
            <person name="Shenoy N."/>
            <person name="Sisk P."/>
            <person name="Stolte C."/>
            <person name="Sykes S."/>
            <person name="Thomson T."/>
            <person name="Walk T."/>
            <person name="White J."/>
            <person name="Yandava C."/>
            <person name="Burger G."/>
            <person name="Gray M.W."/>
            <person name="Holland P.W.H."/>
            <person name="King N."/>
            <person name="Lang F.B.F."/>
            <person name="Roger A.J."/>
            <person name="Ruiz-Trillo I."/>
            <person name="Lander E."/>
            <person name="Nusbaum C."/>
        </authorList>
    </citation>
    <scope>NUCLEOTIDE SEQUENCE [LARGE SCALE GENOMIC DNA]</scope>
    <source>
        <strain evidence="1 2">DAOM BR117</strain>
    </source>
</reference>
<dbReference type="Gene3D" id="3.90.226.10">
    <property type="entry name" value="2-enoyl-CoA Hydratase, Chain A, domain 1"/>
    <property type="match status" value="1"/>
</dbReference>
<accession>A0A0L0HG46</accession>
<dbReference type="Proteomes" id="UP000053201">
    <property type="component" value="Unassembled WGS sequence"/>
</dbReference>
<evidence type="ECO:0008006" key="3">
    <source>
        <dbReference type="Google" id="ProtNLM"/>
    </source>
</evidence>
<organism evidence="1 2">
    <name type="scientific">Spizellomyces punctatus (strain DAOM BR117)</name>
    <dbReference type="NCBI Taxonomy" id="645134"/>
    <lineage>
        <taxon>Eukaryota</taxon>
        <taxon>Fungi</taxon>
        <taxon>Fungi incertae sedis</taxon>
        <taxon>Chytridiomycota</taxon>
        <taxon>Chytridiomycota incertae sedis</taxon>
        <taxon>Chytridiomycetes</taxon>
        <taxon>Spizellomycetales</taxon>
        <taxon>Spizellomycetaceae</taxon>
        <taxon>Spizellomyces</taxon>
    </lineage>
</organism>
<proteinExistence type="predicted"/>
<name>A0A0L0HG46_SPIPD</name>
<gene>
    <name evidence="1" type="ORF">SPPG_05156</name>
</gene>